<sequence length="210" mass="23922">MAHCSTICSIEPSRLLYTFDRTRNTSSTFAKDVPNEYSSISCRNTRTDLERRRLQVMSVKILNPVTQYAATNDPPQKNDLLNSYALHWNIDFVSSPRNKSVSVSHTAKIEMVASVSEISTQEITVTRIKPVLPRSQHSQLSSSAGYTRDSEIILNKMNSKPLARKRDDQDQSIRLEYMDTANRGISNIIESTKKGKQNDEHTKQIYLPDR</sequence>
<comment type="caution">
    <text evidence="1">The sequence shown here is derived from an EMBL/GenBank/DDBJ whole genome shotgun (WGS) entry which is preliminary data.</text>
</comment>
<evidence type="ECO:0000313" key="2">
    <source>
        <dbReference type="Proteomes" id="UP001362999"/>
    </source>
</evidence>
<dbReference type="EMBL" id="JAWWNJ010000012">
    <property type="protein sequence ID" value="KAK7043539.1"/>
    <property type="molecule type" value="Genomic_DNA"/>
</dbReference>
<keyword evidence="2" id="KW-1185">Reference proteome</keyword>
<organism evidence="1 2">
    <name type="scientific">Favolaschia claudopus</name>
    <dbReference type="NCBI Taxonomy" id="2862362"/>
    <lineage>
        <taxon>Eukaryota</taxon>
        <taxon>Fungi</taxon>
        <taxon>Dikarya</taxon>
        <taxon>Basidiomycota</taxon>
        <taxon>Agaricomycotina</taxon>
        <taxon>Agaricomycetes</taxon>
        <taxon>Agaricomycetidae</taxon>
        <taxon>Agaricales</taxon>
        <taxon>Marasmiineae</taxon>
        <taxon>Mycenaceae</taxon>
        <taxon>Favolaschia</taxon>
    </lineage>
</organism>
<gene>
    <name evidence="1" type="ORF">R3P38DRAFT_2887059</name>
</gene>
<evidence type="ECO:0000313" key="1">
    <source>
        <dbReference type="EMBL" id="KAK7043539.1"/>
    </source>
</evidence>
<name>A0AAW0CXX8_9AGAR</name>
<protein>
    <submittedName>
        <fullName evidence="1">Uncharacterized protein</fullName>
    </submittedName>
</protein>
<dbReference type="AlphaFoldDB" id="A0AAW0CXX8"/>
<proteinExistence type="predicted"/>
<reference evidence="1 2" key="1">
    <citation type="journal article" date="2024" name="J Genomics">
        <title>Draft genome sequencing and assembly of Favolaschia claudopus CIRM-BRFM 2984 isolated from oak limbs.</title>
        <authorList>
            <person name="Navarro D."/>
            <person name="Drula E."/>
            <person name="Chaduli D."/>
            <person name="Cazenave R."/>
            <person name="Ahrendt S."/>
            <person name="Wang J."/>
            <person name="Lipzen A."/>
            <person name="Daum C."/>
            <person name="Barry K."/>
            <person name="Grigoriev I.V."/>
            <person name="Favel A."/>
            <person name="Rosso M.N."/>
            <person name="Martin F."/>
        </authorList>
    </citation>
    <scope>NUCLEOTIDE SEQUENCE [LARGE SCALE GENOMIC DNA]</scope>
    <source>
        <strain evidence="1 2">CIRM-BRFM 2984</strain>
    </source>
</reference>
<dbReference type="Proteomes" id="UP001362999">
    <property type="component" value="Unassembled WGS sequence"/>
</dbReference>
<accession>A0AAW0CXX8</accession>